<dbReference type="AlphaFoldDB" id="A0A848MQH2"/>
<protein>
    <recommendedName>
        <fullName evidence="2">Anthrax toxin edema factor central domain-containing protein</fullName>
    </recommendedName>
</protein>
<dbReference type="Proteomes" id="UP000585363">
    <property type="component" value="Unassembled WGS sequence"/>
</dbReference>
<dbReference type="PROSITE" id="PS00539">
    <property type="entry name" value="PYROKININ"/>
    <property type="match status" value="1"/>
</dbReference>
<dbReference type="InterPro" id="IPR035099">
    <property type="entry name" value="Anthrax_toxin_C-terminal"/>
</dbReference>
<dbReference type="Pfam" id="PF03497">
    <property type="entry name" value="Anthrax_toxA"/>
    <property type="match status" value="1"/>
</dbReference>
<dbReference type="Gene3D" id="3.30.70.1720">
    <property type="match status" value="1"/>
</dbReference>
<feature type="domain" description="Anthrax toxin edema factor central" evidence="2">
    <location>
        <begin position="325"/>
        <end position="466"/>
    </location>
</feature>
<dbReference type="GO" id="GO:0005576">
    <property type="term" value="C:extracellular region"/>
    <property type="evidence" value="ECO:0007669"/>
    <property type="project" value="InterPro"/>
</dbReference>
<evidence type="ECO:0000259" key="2">
    <source>
        <dbReference type="Pfam" id="PF03497"/>
    </source>
</evidence>
<evidence type="ECO:0000256" key="1">
    <source>
        <dbReference type="SAM" id="MobiDB-lite"/>
    </source>
</evidence>
<keyword evidence="4" id="KW-1185">Reference proteome</keyword>
<dbReference type="EMBL" id="JAADJU010000008">
    <property type="protein sequence ID" value="NMP28314.1"/>
    <property type="molecule type" value="Genomic_DNA"/>
</dbReference>
<feature type="compositionally biased region" description="Polar residues" evidence="1">
    <location>
        <begin position="147"/>
        <end position="157"/>
    </location>
</feature>
<dbReference type="SUPFAM" id="SSF81298">
    <property type="entry name" value="Adenylylcyclase toxin (the edema factor)"/>
    <property type="match status" value="1"/>
</dbReference>
<dbReference type="Gene3D" id="3.90.1760.10">
    <property type="entry name" value="Anthrax toxin, edema factor, central domain"/>
    <property type="match status" value="1"/>
</dbReference>
<dbReference type="InterPro" id="IPR005165">
    <property type="entry name" value="Anthrax_toxin_edema_cen"/>
</dbReference>
<comment type="caution">
    <text evidence="3">The sequence shown here is derived from an EMBL/GenBank/DDBJ whole genome shotgun (WGS) entry which is preliminary data.</text>
</comment>
<dbReference type="InterPro" id="IPR001484">
    <property type="entry name" value="Pyrokinin_CS"/>
</dbReference>
<name>A0A848MQH2_9GAMM</name>
<dbReference type="GO" id="GO:0007218">
    <property type="term" value="P:neuropeptide signaling pathway"/>
    <property type="evidence" value="ECO:0007669"/>
    <property type="project" value="InterPro"/>
</dbReference>
<dbReference type="RefSeq" id="WP_169404018.1">
    <property type="nucleotide sequence ID" value="NZ_JAADJU010000008.1"/>
</dbReference>
<organism evidence="3 4">
    <name type="scientific">Rouxiella aceris</name>
    <dbReference type="NCBI Taxonomy" id="2703884"/>
    <lineage>
        <taxon>Bacteria</taxon>
        <taxon>Pseudomonadati</taxon>
        <taxon>Pseudomonadota</taxon>
        <taxon>Gammaproteobacteria</taxon>
        <taxon>Enterobacterales</taxon>
        <taxon>Yersiniaceae</taxon>
        <taxon>Rouxiella</taxon>
    </lineage>
</organism>
<evidence type="ECO:0000313" key="3">
    <source>
        <dbReference type="EMBL" id="NMP28314.1"/>
    </source>
</evidence>
<dbReference type="GO" id="GO:0005184">
    <property type="term" value="F:neuropeptide hormone activity"/>
    <property type="evidence" value="ECO:0007669"/>
    <property type="project" value="InterPro"/>
</dbReference>
<dbReference type="GO" id="GO:0008294">
    <property type="term" value="F:calcium- and calmodulin-responsive adenylate cyclase activity"/>
    <property type="evidence" value="ECO:0007669"/>
    <property type="project" value="InterPro"/>
</dbReference>
<evidence type="ECO:0000313" key="4">
    <source>
        <dbReference type="Proteomes" id="UP000585363"/>
    </source>
</evidence>
<gene>
    <name evidence="3" type="ORF">GW590_15740</name>
</gene>
<dbReference type="InterPro" id="IPR037017">
    <property type="entry name" value="Anthrax_toxin_edema_cen_sf"/>
</dbReference>
<sequence>MDDQVSAYAALPPAKILLAADRPVNKDNAPPHPPPIINLKAPAELPALKQTAVDFSSTIDCGVSDKQVVSALIKATDNEDQKKNIYADASYMNRWFGDAADSEKVFENEKNAWEAIKNTASIIISHEATQNSVAYLEQVMATHTVDRSGTSFGSQAPSAWKPKASRARAPSSASTAPLLRHSRQGGSSPPRGNDAAGGSGFLQTASKVFVPPALNPDNNHAHARAENPAVEDQNNRPAELSRHHTLTTLSGPGGSEVYARKVPGGEGYNTFYIDTQRNKLMPYGSAVNKDQQWRRVSMQGGIASDTVGAAGGEADTPVPPLLYGAAFQRTAEKYNVIIGVRAPNLLSESLLTAGYPSKNFHMKAKSSASGPTAGFIAEDPRYSKVSIAQHDTQRQSIARAKEKGALAVDLKLNSGRIQELIDKKQLVDLGEGNFKAQYPAGEYQFKIEQDGTVLDENNNNVKVMTNPSQSNEQGAAMPLSAALGNQPVVADYDLFTLIPHGNQSYNRRPLTIPPRSLQGSFKLPYLQPQKNDAAGEDQNMGNVHFYGQTIIGDLNKNIAAEGYQGGKLVWHNDEAGNPFSPGLNPDDEPIFFIPHEKPVQVRVSGKDNAAKKAEFTKQLSDLYIKFKDKAYSPEFSPRLGL</sequence>
<reference evidence="3 4" key="2">
    <citation type="submission" date="2020-06" db="EMBL/GenBank/DDBJ databases">
        <title>Polyphasic characterization of a Rahnella strain isolated from tree sap.</title>
        <authorList>
            <person name="Kim I.S."/>
        </authorList>
    </citation>
    <scope>NUCLEOTIDE SEQUENCE [LARGE SCALE GENOMIC DNA]</scope>
    <source>
        <strain evidence="3 4">SAP-1</strain>
    </source>
</reference>
<feature type="region of interest" description="Disordered" evidence="1">
    <location>
        <begin position="147"/>
        <end position="200"/>
    </location>
</feature>
<accession>A0A848MQH2</accession>
<reference evidence="3 4" key="1">
    <citation type="submission" date="2020-01" db="EMBL/GenBank/DDBJ databases">
        <authorList>
            <person name="Lee S.D."/>
        </authorList>
    </citation>
    <scope>NUCLEOTIDE SEQUENCE [LARGE SCALE GENOMIC DNA]</scope>
    <source>
        <strain evidence="3 4">SAP-1</strain>
    </source>
</reference>
<proteinExistence type="predicted"/>